<name>A0A6M3LUB0_9ZZZZ</name>
<sequence length="131" mass="15628">MKTNYLQSDTKGEKPLKWYPKTKTNNLEDFDKIINKIGDWYIIKAEGRMTVGYDEIKQFILNREKALLNKPLGVSQWKEMGKKYGYDKYFEKALLTDIKSKIDKEIERWEKVDEESSSYKISALYDLRKKL</sequence>
<evidence type="ECO:0000313" key="1">
    <source>
        <dbReference type="EMBL" id="QJA97082.1"/>
    </source>
</evidence>
<protein>
    <submittedName>
        <fullName evidence="1">Uncharacterized protein</fullName>
    </submittedName>
</protein>
<gene>
    <name evidence="1" type="ORF">MM415B06722_0010</name>
</gene>
<reference evidence="1" key="1">
    <citation type="submission" date="2020-03" db="EMBL/GenBank/DDBJ databases">
        <title>The deep terrestrial virosphere.</title>
        <authorList>
            <person name="Holmfeldt K."/>
            <person name="Nilsson E."/>
            <person name="Simone D."/>
            <person name="Lopez-Fernandez M."/>
            <person name="Wu X."/>
            <person name="de Brujin I."/>
            <person name="Lundin D."/>
            <person name="Andersson A."/>
            <person name="Bertilsson S."/>
            <person name="Dopson M."/>
        </authorList>
    </citation>
    <scope>NUCLEOTIDE SEQUENCE</scope>
    <source>
        <strain evidence="1">MM415B06722</strain>
    </source>
</reference>
<proteinExistence type="predicted"/>
<accession>A0A6M3LUB0</accession>
<organism evidence="1">
    <name type="scientific">viral metagenome</name>
    <dbReference type="NCBI Taxonomy" id="1070528"/>
    <lineage>
        <taxon>unclassified sequences</taxon>
        <taxon>metagenomes</taxon>
        <taxon>organismal metagenomes</taxon>
    </lineage>
</organism>
<dbReference type="AlphaFoldDB" id="A0A6M3LUB0"/>
<dbReference type="EMBL" id="MT143460">
    <property type="protein sequence ID" value="QJA97082.1"/>
    <property type="molecule type" value="Genomic_DNA"/>
</dbReference>